<reference evidence="9 10" key="1">
    <citation type="submission" date="2015-07" db="EMBL/GenBank/DDBJ databases">
        <title>Whole genome sequence of Thermanaerothrix daxensis DSM 23592.</title>
        <authorList>
            <person name="Hemp J."/>
            <person name="Ward L.M."/>
            <person name="Pace L.A."/>
            <person name="Fischer W.W."/>
        </authorList>
    </citation>
    <scope>NUCLEOTIDE SEQUENCE [LARGE SCALE GENOMIC DNA]</scope>
    <source>
        <strain evidence="9 10">GNS-1</strain>
    </source>
</reference>
<keyword evidence="5 6" id="KW-0472">Membrane</keyword>
<evidence type="ECO:0000256" key="3">
    <source>
        <dbReference type="ARBA" id="ARBA00022692"/>
    </source>
</evidence>
<dbReference type="CDD" id="cd16381">
    <property type="entry name" value="YitT_C_like_1"/>
    <property type="match status" value="1"/>
</dbReference>
<feature type="transmembrane region" description="Helical" evidence="6">
    <location>
        <begin position="42"/>
        <end position="64"/>
    </location>
</feature>
<comment type="similarity">
    <text evidence="6">Belongs to the UPF0316 family.</text>
</comment>
<comment type="caution">
    <text evidence="6">Lacks conserved residue(s) required for the propagation of feature annotation.</text>
</comment>
<evidence type="ECO:0000256" key="1">
    <source>
        <dbReference type="ARBA" id="ARBA00004651"/>
    </source>
</evidence>
<evidence type="ECO:0000256" key="4">
    <source>
        <dbReference type="ARBA" id="ARBA00022989"/>
    </source>
</evidence>
<dbReference type="GO" id="GO:0005886">
    <property type="term" value="C:plasma membrane"/>
    <property type="evidence" value="ECO:0007669"/>
    <property type="project" value="UniProtKB-SubCell"/>
</dbReference>
<dbReference type="AlphaFoldDB" id="A0A0P6XSS3"/>
<evidence type="ECO:0000313" key="9">
    <source>
        <dbReference type="EMBL" id="KPL82161.1"/>
    </source>
</evidence>
<dbReference type="Proteomes" id="UP000050544">
    <property type="component" value="Unassembled WGS sequence"/>
</dbReference>
<dbReference type="InterPro" id="IPR019264">
    <property type="entry name" value="DUF2179"/>
</dbReference>
<accession>A0A0P6XSS3</accession>
<dbReference type="OrthoDB" id="48231at2"/>
<keyword evidence="10" id="KW-1185">Reference proteome</keyword>
<evidence type="ECO:0000256" key="5">
    <source>
        <dbReference type="ARBA" id="ARBA00023136"/>
    </source>
</evidence>
<keyword evidence="2 6" id="KW-1003">Cell membrane</keyword>
<sequence length="175" mass="18981">MHLTLTWQSLLVALGIFALRVCDMSLDTIRVLFVVRGRKGLAWALGFMQSLIFVIAISSVLANLDNPLNIVGYAAGFATGNVVGMTIEERLAIGHLQLTIISPLRGAAIAELLRSHGYAVTEVAGRGLSGTVTILHVGVMRKNLSEVETLVLEADPEAFVTAEEIRPVRRGYWRA</sequence>
<comment type="subcellular location">
    <subcellularLocation>
        <location evidence="1 6">Cell membrane</location>
        <topology evidence="1 6">Multi-pass membrane protein</topology>
    </subcellularLocation>
</comment>
<evidence type="ECO:0000256" key="6">
    <source>
        <dbReference type="HAMAP-Rule" id="MF_01515"/>
    </source>
</evidence>
<dbReference type="PANTHER" id="PTHR40060">
    <property type="entry name" value="UPF0316 PROTEIN YEBE"/>
    <property type="match status" value="1"/>
</dbReference>
<evidence type="ECO:0000259" key="7">
    <source>
        <dbReference type="Pfam" id="PF10035"/>
    </source>
</evidence>
<dbReference type="Pfam" id="PF10035">
    <property type="entry name" value="DUF2179"/>
    <property type="match status" value="1"/>
</dbReference>
<dbReference type="InterPro" id="IPR022930">
    <property type="entry name" value="UPF0316"/>
</dbReference>
<comment type="caution">
    <text evidence="9">The sequence shown here is derived from an EMBL/GenBank/DDBJ whole genome shotgun (WGS) entry which is preliminary data.</text>
</comment>
<gene>
    <name evidence="9" type="ORF">SE15_13860</name>
</gene>
<evidence type="ECO:0000256" key="2">
    <source>
        <dbReference type="ARBA" id="ARBA00022475"/>
    </source>
</evidence>
<organism evidence="9 10">
    <name type="scientific">Thermanaerothrix daxensis</name>
    <dbReference type="NCBI Taxonomy" id="869279"/>
    <lineage>
        <taxon>Bacteria</taxon>
        <taxon>Bacillati</taxon>
        <taxon>Chloroflexota</taxon>
        <taxon>Anaerolineae</taxon>
        <taxon>Anaerolineales</taxon>
        <taxon>Anaerolineaceae</taxon>
        <taxon>Thermanaerothrix</taxon>
    </lineage>
</organism>
<keyword evidence="4 6" id="KW-1133">Transmembrane helix</keyword>
<dbReference type="InterPro" id="IPR044035">
    <property type="entry name" value="DUF5698"/>
</dbReference>
<keyword evidence="3 6" id="KW-0812">Transmembrane</keyword>
<dbReference type="Pfam" id="PF18955">
    <property type="entry name" value="DUF5698"/>
    <property type="match status" value="1"/>
</dbReference>
<evidence type="ECO:0000259" key="8">
    <source>
        <dbReference type="Pfam" id="PF18955"/>
    </source>
</evidence>
<feature type="domain" description="DUF5698" evidence="8">
    <location>
        <begin position="28"/>
        <end position="85"/>
    </location>
</feature>
<dbReference type="HAMAP" id="MF_01515">
    <property type="entry name" value="UPF0316"/>
    <property type="match status" value="1"/>
</dbReference>
<feature type="domain" description="DUF2179" evidence="7">
    <location>
        <begin position="119"/>
        <end position="168"/>
    </location>
</feature>
<protein>
    <recommendedName>
        <fullName evidence="6">UPF0316 protein SE15_13860</fullName>
    </recommendedName>
</protein>
<dbReference type="RefSeq" id="WP_054522701.1">
    <property type="nucleotide sequence ID" value="NZ_LGKO01000006.1"/>
</dbReference>
<dbReference type="EMBL" id="LGKO01000006">
    <property type="protein sequence ID" value="KPL82161.1"/>
    <property type="molecule type" value="Genomic_DNA"/>
</dbReference>
<proteinExistence type="inferred from homology"/>
<dbReference type="STRING" id="869279.SE15_13860"/>
<name>A0A0P6XSS3_9CHLR</name>
<dbReference type="PANTHER" id="PTHR40060:SF1">
    <property type="entry name" value="UPF0316 PROTEIN YEBE"/>
    <property type="match status" value="1"/>
</dbReference>
<evidence type="ECO:0000313" key="10">
    <source>
        <dbReference type="Proteomes" id="UP000050544"/>
    </source>
</evidence>